<feature type="compositionally biased region" description="Low complexity" evidence="1">
    <location>
        <begin position="22"/>
        <end position="34"/>
    </location>
</feature>
<proteinExistence type="predicted"/>
<evidence type="ECO:0000313" key="2">
    <source>
        <dbReference type="EnsemblPlants" id="AET5Gv21033300.2"/>
    </source>
</evidence>
<evidence type="ECO:0000313" key="3">
    <source>
        <dbReference type="Proteomes" id="UP000015105"/>
    </source>
</evidence>
<dbReference type="Gramene" id="AET5Gv21033300.2">
    <property type="protein sequence ID" value="AET5Gv21033300.2"/>
    <property type="gene ID" value="AET5Gv21033300"/>
</dbReference>
<reference evidence="2" key="3">
    <citation type="journal article" date="2017" name="Nature">
        <title>Genome sequence of the progenitor of the wheat D genome Aegilops tauschii.</title>
        <authorList>
            <person name="Luo M.C."/>
            <person name="Gu Y.Q."/>
            <person name="Puiu D."/>
            <person name="Wang H."/>
            <person name="Twardziok S.O."/>
            <person name="Deal K.R."/>
            <person name="Huo N."/>
            <person name="Zhu T."/>
            <person name="Wang L."/>
            <person name="Wang Y."/>
            <person name="McGuire P.E."/>
            <person name="Liu S."/>
            <person name="Long H."/>
            <person name="Ramasamy R.K."/>
            <person name="Rodriguez J.C."/>
            <person name="Van S.L."/>
            <person name="Yuan L."/>
            <person name="Wang Z."/>
            <person name="Xia Z."/>
            <person name="Xiao L."/>
            <person name="Anderson O.D."/>
            <person name="Ouyang S."/>
            <person name="Liang Y."/>
            <person name="Zimin A.V."/>
            <person name="Pertea G."/>
            <person name="Qi P."/>
            <person name="Bennetzen J.L."/>
            <person name="Dai X."/>
            <person name="Dawson M.W."/>
            <person name="Muller H.G."/>
            <person name="Kugler K."/>
            <person name="Rivarola-Duarte L."/>
            <person name="Spannagl M."/>
            <person name="Mayer K.F.X."/>
            <person name="Lu F.H."/>
            <person name="Bevan M.W."/>
            <person name="Leroy P."/>
            <person name="Li P."/>
            <person name="You F.M."/>
            <person name="Sun Q."/>
            <person name="Liu Z."/>
            <person name="Lyons E."/>
            <person name="Wicker T."/>
            <person name="Salzberg S.L."/>
            <person name="Devos K.M."/>
            <person name="Dvorak J."/>
        </authorList>
    </citation>
    <scope>NUCLEOTIDE SEQUENCE [LARGE SCALE GENOMIC DNA]</scope>
    <source>
        <strain evidence="2">cv. AL8/78</strain>
    </source>
</reference>
<keyword evidence="3" id="KW-1185">Reference proteome</keyword>
<protein>
    <submittedName>
        <fullName evidence="2">Uncharacterized protein</fullName>
    </submittedName>
</protein>
<organism evidence="2 3">
    <name type="scientific">Aegilops tauschii subsp. strangulata</name>
    <name type="common">Goatgrass</name>
    <dbReference type="NCBI Taxonomy" id="200361"/>
    <lineage>
        <taxon>Eukaryota</taxon>
        <taxon>Viridiplantae</taxon>
        <taxon>Streptophyta</taxon>
        <taxon>Embryophyta</taxon>
        <taxon>Tracheophyta</taxon>
        <taxon>Spermatophyta</taxon>
        <taxon>Magnoliopsida</taxon>
        <taxon>Liliopsida</taxon>
        <taxon>Poales</taxon>
        <taxon>Poaceae</taxon>
        <taxon>BOP clade</taxon>
        <taxon>Pooideae</taxon>
        <taxon>Triticodae</taxon>
        <taxon>Triticeae</taxon>
        <taxon>Triticinae</taxon>
        <taxon>Aegilops</taxon>
    </lineage>
</organism>
<dbReference type="AlphaFoldDB" id="A0A453M424"/>
<dbReference type="Proteomes" id="UP000015105">
    <property type="component" value="Chromosome 5D"/>
</dbReference>
<reference evidence="2" key="5">
    <citation type="journal article" date="2021" name="G3 (Bethesda)">
        <title>Aegilops tauschii genome assembly Aet v5.0 features greater sequence contiguity and improved annotation.</title>
        <authorList>
            <person name="Wang L."/>
            <person name="Zhu T."/>
            <person name="Rodriguez J.C."/>
            <person name="Deal K.R."/>
            <person name="Dubcovsky J."/>
            <person name="McGuire P.E."/>
            <person name="Lux T."/>
            <person name="Spannagl M."/>
            <person name="Mayer K.F.X."/>
            <person name="Baldrich P."/>
            <person name="Meyers B.C."/>
            <person name="Huo N."/>
            <person name="Gu Y.Q."/>
            <person name="Zhou H."/>
            <person name="Devos K.M."/>
            <person name="Bennetzen J.L."/>
            <person name="Unver T."/>
            <person name="Budak H."/>
            <person name="Gulick P.J."/>
            <person name="Galiba G."/>
            <person name="Kalapos B."/>
            <person name="Nelson D.R."/>
            <person name="Li P."/>
            <person name="You F.M."/>
            <person name="Luo M.C."/>
            <person name="Dvorak J."/>
        </authorList>
    </citation>
    <scope>NUCLEOTIDE SEQUENCE [LARGE SCALE GENOMIC DNA]</scope>
    <source>
        <strain evidence="2">cv. AL8/78</strain>
    </source>
</reference>
<dbReference type="EnsemblPlants" id="AET5Gv21033300.2">
    <property type="protein sequence ID" value="AET5Gv21033300.2"/>
    <property type="gene ID" value="AET5Gv21033300"/>
</dbReference>
<sequence>MQSHRRTTPILPHSVRATTWKGTARTAGRPQGAAGRRRSRVRALWRCASSQRSRTTSRTSCSTAELLWSCSLCERAWDVCEESLGWR</sequence>
<reference evidence="3" key="2">
    <citation type="journal article" date="2017" name="Nat. Plants">
        <title>The Aegilops tauschii genome reveals multiple impacts of transposons.</title>
        <authorList>
            <person name="Zhao G."/>
            <person name="Zou C."/>
            <person name="Li K."/>
            <person name="Wang K."/>
            <person name="Li T."/>
            <person name="Gao L."/>
            <person name="Zhang X."/>
            <person name="Wang H."/>
            <person name="Yang Z."/>
            <person name="Liu X."/>
            <person name="Jiang W."/>
            <person name="Mao L."/>
            <person name="Kong X."/>
            <person name="Jiao Y."/>
            <person name="Jia J."/>
        </authorList>
    </citation>
    <scope>NUCLEOTIDE SEQUENCE [LARGE SCALE GENOMIC DNA]</scope>
    <source>
        <strain evidence="3">cv. AL8/78</strain>
    </source>
</reference>
<feature type="region of interest" description="Disordered" evidence="1">
    <location>
        <begin position="1"/>
        <end position="39"/>
    </location>
</feature>
<name>A0A453M424_AEGTS</name>
<accession>A0A453M424</accession>
<evidence type="ECO:0000256" key="1">
    <source>
        <dbReference type="SAM" id="MobiDB-lite"/>
    </source>
</evidence>
<reference evidence="2" key="4">
    <citation type="submission" date="2019-03" db="UniProtKB">
        <authorList>
            <consortium name="EnsemblPlants"/>
        </authorList>
    </citation>
    <scope>IDENTIFICATION</scope>
</reference>
<reference evidence="3" key="1">
    <citation type="journal article" date="2014" name="Science">
        <title>Ancient hybridizations among the ancestral genomes of bread wheat.</title>
        <authorList>
            <consortium name="International Wheat Genome Sequencing Consortium,"/>
            <person name="Marcussen T."/>
            <person name="Sandve S.R."/>
            <person name="Heier L."/>
            <person name="Spannagl M."/>
            <person name="Pfeifer M."/>
            <person name="Jakobsen K.S."/>
            <person name="Wulff B.B."/>
            <person name="Steuernagel B."/>
            <person name="Mayer K.F."/>
            <person name="Olsen O.A."/>
        </authorList>
    </citation>
    <scope>NUCLEOTIDE SEQUENCE [LARGE SCALE GENOMIC DNA]</scope>
    <source>
        <strain evidence="3">cv. AL8/78</strain>
    </source>
</reference>